<reference evidence="2" key="1">
    <citation type="journal article" date="2019" name="Int. J. Syst. Evol. Microbiol.">
        <title>The Global Catalogue of Microorganisms (GCM) 10K type strain sequencing project: providing services to taxonomists for standard genome sequencing and annotation.</title>
        <authorList>
            <consortium name="The Broad Institute Genomics Platform"/>
            <consortium name="The Broad Institute Genome Sequencing Center for Infectious Disease"/>
            <person name="Wu L."/>
            <person name="Ma J."/>
        </authorList>
    </citation>
    <scope>NUCLEOTIDE SEQUENCE [LARGE SCALE GENOMIC DNA]</scope>
    <source>
        <strain evidence="2">CCUG 53762</strain>
    </source>
</reference>
<dbReference type="RefSeq" id="WP_379662778.1">
    <property type="nucleotide sequence ID" value="NZ_JBHUDG010000016.1"/>
</dbReference>
<keyword evidence="1" id="KW-0808">Transferase</keyword>
<evidence type="ECO:0000313" key="1">
    <source>
        <dbReference type="EMBL" id="MFD1630401.1"/>
    </source>
</evidence>
<name>A0ABW4ICD8_9SPHI</name>
<gene>
    <name evidence="1" type="ORF">ACFSAH_10965</name>
</gene>
<keyword evidence="2" id="KW-1185">Reference proteome</keyword>
<comment type="caution">
    <text evidence="1">The sequence shown here is derived from an EMBL/GenBank/DDBJ whole genome shotgun (WGS) entry which is preliminary data.</text>
</comment>
<evidence type="ECO:0000313" key="2">
    <source>
        <dbReference type="Proteomes" id="UP001597118"/>
    </source>
</evidence>
<accession>A0ABW4ICD8</accession>
<keyword evidence="1" id="KW-0418">Kinase</keyword>
<dbReference type="PROSITE" id="PS51257">
    <property type="entry name" value="PROKAR_LIPOPROTEIN"/>
    <property type="match status" value="1"/>
</dbReference>
<dbReference type="EMBL" id="JBHUDG010000016">
    <property type="protein sequence ID" value="MFD1630401.1"/>
    <property type="molecule type" value="Genomic_DNA"/>
</dbReference>
<dbReference type="GO" id="GO:0016301">
    <property type="term" value="F:kinase activity"/>
    <property type="evidence" value="ECO:0007669"/>
    <property type="project" value="UniProtKB-KW"/>
</dbReference>
<dbReference type="Pfam" id="PF08757">
    <property type="entry name" value="CotH"/>
    <property type="match status" value="1"/>
</dbReference>
<sequence>MKKIIYCCLFFIAALSGCKKDKIKQEVTSEYLGSLELRFEAKNNPNIDKDVICEFNGEEVTAVIPKLNPDKKNLILSFNSKDIGSVTVKGVNQVSGVSANSFVQPVTYHFTFSNGEEKSFTLKVKEYTGLPILHIRTEGKAAIVSKSIYLNGDLSINTNLDFEQEINSLPIEIRGRGNSTWEMPKKPYRIKLKEKTKILGIAAAKKWVLLANYADKTLIRTAIAFDLGKAIHADYTPEYRQVEVFLNETYIGTYTLTEQVEVNPGRVDITELKSKDTEADKITGGYLVELDRREDEDYIVKTTLKGLPFAIKSPEEPNTEQYNYIKDYLIDTEKAIYAENFADPINGYAKYINVESFINWFLVQELMKNQDAQSYSSIFYYKDRNGKLGMGPLWDFDLSMGNVDYSVATQPEGWWIRHGPWFTRLFQDPVFAEKVRKRWKEIRQKEVEAMLKGIDTHARKLKYAQKKNFTIWDILDKKVWPNPEIYYTYEGEVNQIKDWLNIRIKWLDAKL</sequence>
<organism evidence="1 2">
    <name type="scientific">Pseudopedobacter beijingensis</name>
    <dbReference type="NCBI Taxonomy" id="1207056"/>
    <lineage>
        <taxon>Bacteria</taxon>
        <taxon>Pseudomonadati</taxon>
        <taxon>Bacteroidota</taxon>
        <taxon>Sphingobacteriia</taxon>
        <taxon>Sphingobacteriales</taxon>
        <taxon>Sphingobacteriaceae</taxon>
        <taxon>Pseudopedobacter</taxon>
    </lineage>
</organism>
<protein>
    <submittedName>
        <fullName evidence="1">CotH kinase family protein</fullName>
    </submittedName>
</protein>
<proteinExistence type="predicted"/>
<dbReference type="Proteomes" id="UP001597118">
    <property type="component" value="Unassembled WGS sequence"/>
</dbReference>
<dbReference type="InterPro" id="IPR014867">
    <property type="entry name" value="Spore_coat_CotH_CotH2/3/7"/>
</dbReference>